<evidence type="ECO:0000256" key="5">
    <source>
        <dbReference type="ARBA" id="ARBA00023002"/>
    </source>
</evidence>
<proteinExistence type="inferred from homology"/>
<feature type="non-terminal residue" evidence="9">
    <location>
        <position position="1"/>
    </location>
</feature>
<dbReference type="PANTHER" id="PTHR33577">
    <property type="entry name" value="STERIGMATOCYSTIN BIOSYNTHESIS PEROXIDASE STCC-RELATED"/>
    <property type="match status" value="1"/>
</dbReference>
<dbReference type="PROSITE" id="PS51405">
    <property type="entry name" value="HEME_HALOPEROXIDASE"/>
    <property type="match status" value="1"/>
</dbReference>
<organism evidence="9 10">
    <name type="scientific">Tilletia horrida</name>
    <dbReference type="NCBI Taxonomy" id="155126"/>
    <lineage>
        <taxon>Eukaryota</taxon>
        <taxon>Fungi</taxon>
        <taxon>Dikarya</taxon>
        <taxon>Basidiomycota</taxon>
        <taxon>Ustilaginomycotina</taxon>
        <taxon>Exobasidiomycetes</taxon>
        <taxon>Tilletiales</taxon>
        <taxon>Tilletiaceae</taxon>
        <taxon>Tilletia</taxon>
    </lineage>
</organism>
<evidence type="ECO:0000256" key="1">
    <source>
        <dbReference type="ARBA" id="ARBA00001970"/>
    </source>
</evidence>
<dbReference type="EMBL" id="JAPDMQ010001127">
    <property type="protein sequence ID" value="KAK0518922.1"/>
    <property type="molecule type" value="Genomic_DNA"/>
</dbReference>
<gene>
    <name evidence="9" type="ORF">OC842_007630</name>
</gene>
<keyword evidence="3" id="KW-0349">Heme</keyword>
<sequence>AGDTRGPCPGLNVLANHGYFNRDGTSTITQTIEVMSNVYGISPELGGVLAAYAVVFTGNVLDGAWSIGGPFQSKGLGTLTNLLAGEPEGINSHNVYEGDASVTRADYYANNGDDYTSQVPFFKQLVDLAGDDRTPGKDVYTREVLLQHRILRFNHSIATNPYFFYSAFGGLVVTTAAHDFIVNFMSNNTDDGTGHNRQYLDEANLFPFFSYKRLANGTLKYTPGHERFPENWLRRPIDAPFGLADVVYNLVRSAGAYPQLLSVGGNTGKVNSFAGVNVADLTGGTLNLATLLGNPDATACFLYQATIEQVIPSQLKFIYKDLTYVLSVVGDLIGRPHKALASKYNPCFEAIKADGVNPAYAKFKGSAVGKKQTAGLLTVVGDLLVGLGGLLGGSRRAMAERIYG</sequence>
<dbReference type="GO" id="GO:0004601">
    <property type="term" value="F:peroxidase activity"/>
    <property type="evidence" value="ECO:0007669"/>
    <property type="project" value="UniProtKB-KW"/>
</dbReference>
<evidence type="ECO:0000256" key="6">
    <source>
        <dbReference type="ARBA" id="ARBA00023004"/>
    </source>
</evidence>
<dbReference type="InterPro" id="IPR036851">
    <property type="entry name" value="Chloroperoxidase-like_sf"/>
</dbReference>
<dbReference type="Proteomes" id="UP001176521">
    <property type="component" value="Unassembled WGS sequence"/>
</dbReference>
<dbReference type="SUPFAM" id="SSF47571">
    <property type="entry name" value="Cloroperoxidase"/>
    <property type="match status" value="1"/>
</dbReference>
<evidence type="ECO:0000259" key="8">
    <source>
        <dbReference type="PROSITE" id="PS51405"/>
    </source>
</evidence>
<keyword evidence="4" id="KW-0479">Metal-binding</keyword>
<evidence type="ECO:0000256" key="4">
    <source>
        <dbReference type="ARBA" id="ARBA00022723"/>
    </source>
</evidence>
<feature type="domain" description="Heme haloperoxidase family profile" evidence="8">
    <location>
        <begin position="1"/>
        <end position="248"/>
    </location>
</feature>
<comment type="caution">
    <text evidence="9">The sequence shown here is derived from an EMBL/GenBank/DDBJ whole genome shotgun (WGS) entry which is preliminary data.</text>
</comment>
<dbReference type="GO" id="GO:0046872">
    <property type="term" value="F:metal ion binding"/>
    <property type="evidence" value="ECO:0007669"/>
    <property type="project" value="UniProtKB-KW"/>
</dbReference>
<comment type="cofactor">
    <cofactor evidence="1">
        <name>heme b</name>
        <dbReference type="ChEBI" id="CHEBI:60344"/>
    </cofactor>
</comment>
<evidence type="ECO:0000256" key="2">
    <source>
        <dbReference type="ARBA" id="ARBA00022559"/>
    </source>
</evidence>
<keyword evidence="10" id="KW-1185">Reference proteome</keyword>
<accession>A0AAN6G3J3</accession>
<evidence type="ECO:0000256" key="3">
    <source>
        <dbReference type="ARBA" id="ARBA00022617"/>
    </source>
</evidence>
<reference evidence="9" key="1">
    <citation type="journal article" date="2023" name="PhytoFront">
        <title>Draft Genome Resources of Seven Strains of Tilletia horrida, Causal Agent of Kernel Smut of Rice.</title>
        <authorList>
            <person name="Khanal S."/>
            <person name="Antony Babu S."/>
            <person name="Zhou X.G."/>
        </authorList>
    </citation>
    <scope>NUCLEOTIDE SEQUENCE</scope>
    <source>
        <strain evidence="9">TX3</strain>
    </source>
</reference>
<keyword evidence="5" id="KW-0560">Oxidoreductase</keyword>
<evidence type="ECO:0000313" key="9">
    <source>
        <dbReference type="EMBL" id="KAK0518922.1"/>
    </source>
</evidence>
<dbReference type="Pfam" id="PF01328">
    <property type="entry name" value="Peroxidase_2"/>
    <property type="match status" value="1"/>
</dbReference>
<keyword evidence="6" id="KW-0408">Iron</keyword>
<evidence type="ECO:0000256" key="7">
    <source>
        <dbReference type="ARBA" id="ARBA00025795"/>
    </source>
</evidence>
<keyword evidence="2" id="KW-0575">Peroxidase</keyword>
<dbReference type="AlphaFoldDB" id="A0AAN6G3J3"/>
<dbReference type="PANTHER" id="PTHR33577:SF1">
    <property type="entry name" value="HEME HALOPEROXIDASE FAMILY PROFILE DOMAIN-CONTAINING PROTEIN"/>
    <property type="match status" value="1"/>
</dbReference>
<comment type="similarity">
    <text evidence="7">Belongs to the chloroperoxidase family.</text>
</comment>
<evidence type="ECO:0000313" key="10">
    <source>
        <dbReference type="Proteomes" id="UP001176521"/>
    </source>
</evidence>
<name>A0AAN6G3J3_9BASI</name>
<dbReference type="InterPro" id="IPR000028">
    <property type="entry name" value="Chloroperoxidase"/>
</dbReference>
<dbReference type="Gene3D" id="1.10.489.10">
    <property type="entry name" value="Chloroperoxidase-like"/>
    <property type="match status" value="1"/>
</dbReference>
<protein>
    <recommendedName>
        <fullName evidence="8">Heme haloperoxidase family profile domain-containing protein</fullName>
    </recommendedName>
</protein>